<evidence type="ECO:0000256" key="3">
    <source>
        <dbReference type="ARBA" id="ARBA00022827"/>
    </source>
</evidence>
<comment type="cofactor">
    <cofactor evidence="1">
        <name>FAD</name>
        <dbReference type="ChEBI" id="CHEBI:57692"/>
    </cofactor>
</comment>
<dbReference type="GO" id="GO:0003865">
    <property type="term" value="F:3-oxo-5-alpha-steroid 4-dehydrogenase activity"/>
    <property type="evidence" value="ECO:0007669"/>
    <property type="project" value="UniProtKB-EC"/>
</dbReference>
<reference evidence="6 7" key="1">
    <citation type="submission" date="2020-07" db="EMBL/GenBank/DDBJ databases">
        <title>Sequencing the genomes of 1000 actinobacteria strains.</title>
        <authorList>
            <person name="Klenk H.-P."/>
        </authorList>
    </citation>
    <scope>NUCLEOTIDE SEQUENCE [LARGE SCALE GENOMIC DNA]</scope>
    <source>
        <strain evidence="6 7">DSM 19082</strain>
    </source>
</reference>
<evidence type="ECO:0000256" key="2">
    <source>
        <dbReference type="ARBA" id="ARBA00022630"/>
    </source>
</evidence>
<keyword evidence="4 6" id="KW-0560">Oxidoreductase</keyword>
<evidence type="ECO:0000256" key="4">
    <source>
        <dbReference type="ARBA" id="ARBA00023002"/>
    </source>
</evidence>
<feature type="domain" description="FAD-dependent oxidoreductase 2 FAD-binding" evidence="5">
    <location>
        <begin position="9"/>
        <end position="459"/>
    </location>
</feature>
<proteinExistence type="predicted"/>
<dbReference type="AlphaFoldDB" id="A0A852RL27"/>
<evidence type="ECO:0000313" key="7">
    <source>
        <dbReference type="Proteomes" id="UP000582231"/>
    </source>
</evidence>
<sequence>MSDAVHDVDVVVVGFGCAGGAAALEARRTDASVVVLERASGAGGSSAQSGGELYLGGGTAVQEALGFEDDADNMLAFLRAALGPHADEEKLRLYCEGSVEHFDWFCSLGLEFEKSLYDAPSWLPPTTDGLMWLGENAWPYDELARPVPRGHRPATCGFGGWLVMDRLVAACASAGVVTATDTRAVSLVVESGRVVGVRARRFGDDVTYRARRGVVVTTGGFADNPEMLSAHAPDLLGHGVVSDGGDDGSGIVMAQAVGAAVRRMSVVEVAYTALPALACRGMLVNARGERFVNEDVYPGLFSHAALHEPGPCWVVVDGQALEEVDEADLWGTVPSYAAETIEELESDLGMPPGALARTLAGYNDGAARGGDPLFHKNARWTRVLTGPFAAIDPRIGFHNPTHRAAPGATGFAGFTLGGLHTTVDGAVLSLGGDPIPGLYAAGRASSGMHGQGYVSGTSLGDGTFFGRRAGRAAAQSR</sequence>
<dbReference type="NCBIfam" id="NF005510">
    <property type="entry name" value="PRK07121.1-3"/>
    <property type="match status" value="1"/>
</dbReference>
<keyword evidence="3" id="KW-0274">FAD</keyword>
<accession>A0A852RL27</accession>
<gene>
    <name evidence="6" type="ORF">BJ958_000330</name>
</gene>
<name>A0A852RL27_9ACTN</name>
<dbReference type="InterPro" id="IPR027477">
    <property type="entry name" value="Succ_DH/fumarate_Rdtase_cat_sf"/>
</dbReference>
<dbReference type="EMBL" id="JACCBF010000001">
    <property type="protein sequence ID" value="NYD28784.1"/>
    <property type="molecule type" value="Genomic_DNA"/>
</dbReference>
<dbReference type="GO" id="GO:0008202">
    <property type="term" value="P:steroid metabolic process"/>
    <property type="evidence" value="ECO:0007669"/>
    <property type="project" value="UniProtKB-ARBA"/>
</dbReference>
<dbReference type="Pfam" id="PF00890">
    <property type="entry name" value="FAD_binding_2"/>
    <property type="match status" value="1"/>
</dbReference>
<dbReference type="EC" id="1.3.99.5" evidence="6"/>
<protein>
    <submittedName>
        <fullName evidence="6">3-oxo-5alpha-steroid 4-dehydrogenase</fullName>
        <ecNumber evidence="6">1.3.99.5</ecNumber>
    </submittedName>
</protein>
<keyword evidence="2" id="KW-0285">Flavoprotein</keyword>
<dbReference type="PANTHER" id="PTHR43400:SF10">
    <property type="entry name" value="3-OXOSTEROID 1-DEHYDROGENASE"/>
    <property type="match status" value="1"/>
</dbReference>
<dbReference type="SUPFAM" id="SSF51905">
    <property type="entry name" value="FAD/NAD(P)-binding domain"/>
    <property type="match status" value="1"/>
</dbReference>
<evidence type="ECO:0000313" key="6">
    <source>
        <dbReference type="EMBL" id="NYD28784.1"/>
    </source>
</evidence>
<dbReference type="Gene3D" id="3.50.50.60">
    <property type="entry name" value="FAD/NAD(P)-binding domain"/>
    <property type="match status" value="1"/>
</dbReference>
<keyword evidence="7" id="KW-1185">Reference proteome</keyword>
<dbReference type="Gene3D" id="3.90.700.10">
    <property type="entry name" value="Succinate dehydrogenase/fumarate reductase flavoprotein, catalytic domain"/>
    <property type="match status" value="1"/>
</dbReference>
<dbReference type="SUPFAM" id="SSF56425">
    <property type="entry name" value="Succinate dehydrogenase/fumarate reductase flavoprotein, catalytic domain"/>
    <property type="match status" value="1"/>
</dbReference>
<evidence type="ECO:0000259" key="5">
    <source>
        <dbReference type="Pfam" id="PF00890"/>
    </source>
</evidence>
<dbReference type="InterPro" id="IPR050315">
    <property type="entry name" value="FAD-oxidoreductase_2"/>
</dbReference>
<dbReference type="RefSeq" id="WP_218865541.1">
    <property type="nucleotide sequence ID" value="NZ_BAABEF010000001.1"/>
</dbReference>
<organism evidence="6 7">
    <name type="scientific">Nocardioides kongjuensis</name>
    <dbReference type="NCBI Taxonomy" id="349522"/>
    <lineage>
        <taxon>Bacteria</taxon>
        <taxon>Bacillati</taxon>
        <taxon>Actinomycetota</taxon>
        <taxon>Actinomycetes</taxon>
        <taxon>Propionibacteriales</taxon>
        <taxon>Nocardioidaceae</taxon>
        <taxon>Nocardioides</taxon>
    </lineage>
</organism>
<dbReference type="PANTHER" id="PTHR43400">
    <property type="entry name" value="FUMARATE REDUCTASE"/>
    <property type="match status" value="1"/>
</dbReference>
<evidence type="ECO:0000256" key="1">
    <source>
        <dbReference type="ARBA" id="ARBA00001974"/>
    </source>
</evidence>
<dbReference type="InterPro" id="IPR036188">
    <property type="entry name" value="FAD/NAD-bd_sf"/>
</dbReference>
<comment type="caution">
    <text evidence="6">The sequence shown here is derived from an EMBL/GenBank/DDBJ whole genome shotgun (WGS) entry which is preliminary data.</text>
</comment>
<dbReference type="Proteomes" id="UP000582231">
    <property type="component" value="Unassembled WGS sequence"/>
</dbReference>
<dbReference type="InterPro" id="IPR003953">
    <property type="entry name" value="FAD-dep_OxRdtase_2_FAD-bd"/>
</dbReference>